<name>A0A8J2V385_9PROT</name>
<organism evidence="1 2">
    <name type="scientific">Aquisalinus flavus</name>
    <dbReference type="NCBI Taxonomy" id="1526572"/>
    <lineage>
        <taxon>Bacteria</taxon>
        <taxon>Pseudomonadati</taxon>
        <taxon>Pseudomonadota</taxon>
        <taxon>Alphaproteobacteria</taxon>
        <taxon>Parvularculales</taxon>
        <taxon>Parvularculaceae</taxon>
        <taxon>Aquisalinus</taxon>
    </lineage>
</organism>
<dbReference type="AlphaFoldDB" id="A0A8J2V385"/>
<dbReference type="Proteomes" id="UP000613582">
    <property type="component" value="Unassembled WGS sequence"/>
</dbReference>
<dbReference type="RefSeq" id="WP_188158715.1">
    <property type="nucleotide sequence ID" value="NZ_BMGH01000001.1"/>
</dbReference>
<gene>
    <name evidence="1" type="ORF">GCM10011342_18240</name>
</gene>
<dbReference type="EMBL" id="BMGH01000001">
    <property type="protein sequence ID" value="GGD09705.1"/>
    <property type="molecule type" value="Genomic_DNA"/>
</dbReference>
<sequence length="175" mass="18958">MNKKLLTFALAGLVAACGQPEPEVEEVVIASFEADLADYFADWSQAPSINVDETGLTLQGDYQREASHQVTSGIVYRLPDEVEYAASENIAHVSITARGGPYAVNYFTMEVGHAGWQMYETSEDFAEQEFSFEVPAMVDGLSDVISIVPLSSEPVQVSDLSVRVTMKDGGAQPAE</sequence>
<keyword evidence="2" id="KW-1185">Reference proteome</keyword>
<reference evidence="1" key="1">
    <citation type="journal article" date="2014" name="Int. J. Syst. Evol. Microbiol.">
        <title>Complete genome sequence of Corynebacterium casei LMG S-19264T (=DSM 44701T), isolated from a smear-ripened cheese.</title>
        <authorList>
            <consortium name="US DOE Joint Genome Institute (JGI-PGF)"/>
            <person name="Walter F."/>
            <person name="Albersmeier A."/>
            <person name="Kalinowski J."/>
            <person name="Ruckert C."/>
        </authorList>
    </citation>
    <scope>NUCLEOTIDE SEQUENCE</scope>
    <source>
        <strain evidence="1">CGMCC 1.12921</strain>
    </source>
</reference>
<accession>A0A8J2V385</accession>
<reference evidence="1" key="2">
    <citation type="submission" date="2020-09" db="EMBL/GenBank/DDBJ databases">
        <authorList>
            <person name="Sun Q."/>
            <person name="Zhou Y."/>
        </authorList>
    </citation>
    <scope>NUCLEOTIDE SEQUENCE</scope>
    <source>
        <strain evidence="1">CGMCC 1.12921</strain>
    </source>
</reference>
<proteinExistence type="predicted"/>
<protein>
    <submittedName>
        <fullName evidence="1">Uncharacterized protein</fullName>
    </submittedName>
</protein>
<evidence type="ECO:0000313" key="1">
    <source>
        <dbReference type="EMBL" id="GGD09705.1"/>
    </source>
</evidence>
<comment type="caution">
    <text evidence="1">The sequence shown here is derived from an EMBL/GenBank/DDBJ whole genome shotgun (WGS) entry which is preliminary data.</text>
</comment>
<evidence type="ECO:0000313" key="2">
    <source>
        <dbReference type="Proteomes" id="UP000613582"/>
    </source>
</evidence>
<dbReference type="PROSITE" id="PS51257">
    <property type="entry name" value="PROKAR_LIPOPROTEIN"/>
    <property type="match status" value="1"/>
</dbReference>